<keyword evidence="3" id="KW-1185">Reference proteome</keyword>
<feature type="transmembrane region" description="Helical" evidence="1">
    <location>
        <begin position="98"/>
        <end position="117"/>
    </location>
</feature>
<dbReference type="AlphaFoldDB" id="A0A975T273"/>
<dbReference type="EMBL" id="CP077062">
    <property type="protein sequence ID" value="QWZ10141.1"/>
    <property type="molecule type" value="Genomic_DNA"/>
</dbReference>
<sequence>MQAVVLKVPWAVAVFGALVLLFRGLLAGIYFEPTAEAVADAQLGREFVGISCCVLVAAAGYAVLVASWPWWVAVGLVTPVVLCGGLTWVASETLFPQLAVVVAYPAALAAGVAGLVLGPASG</sequence>
<dbReference type="KEGG" id="nps:KRR39_10610"/>
<organism evidence="2 3">
    <name type="scientific">Nocardioides panacis</name>
    <dbReference type="NCBI Taxonomy" id="2849501"/>
    <lineage>
        <taxon>Bacteria</taxon>
        <taxon>Bacillati</taxon>
        <taxon>Actinomycetota</taxon>
        <taxon>Actinomycetes</taxon>
        <taxon>Propionibacteriales</taxon>
        <taxon>Nocardioidaceae</taxon>
        <taxon>Nocardioides</taxon>
    </lineage>
</organism>
<gene>
    <name evidence="2" type="ORF">KRR39_10610</name>
</gene>
<protein>
    <submittedName>
        <fullName evidence="2">Uncharacterized protein</fullName>
    </submittedName>
</protein>
<reference evidence="2" key="1">
    <citation type="submission" date="2021-06" db="EMBL/GenBank/DDBJ databases">
        <title>Complete genome sequence of Nocardioides sp. G188.</title>
        <authorList>
            <person name="Im W.-T."/>
        </authorList>
    </citation>
    <scope>NUCLEOTIDE SEQUENCE</scope>
    <source>
        <strain evidence="2">G188</strain>
    </source>
</reference>
<keyword evidence="1" id="KW-0812">Transmembrane</keyword>
<accession>A0A975T273</accession>
<name>A0A975T273_9ACTN</name>
<evidence type="ECO:0000256" key="1">
    <source>
        <dbReference type="SAM" id="Phobius"/>
    </source>
</evidence>
<dbReference type="Proteomes" id="UP000683575">
    <property type="component" value="Chromosome"/>
</dbReference>
<feature type="transmembrane region" description="Helical" evidence="1">
    <location>
        <begin position="70"/>
        <end position="91"/>
    </location>
</feature>
<proteinExistence type="predicted"/>
<keyword evidence="1" id="KW-0472">Membrane</keyword>
<evidence type="ECO:0000313" key="2">
    <source>
        <dbReference type="EMBL" id="QWZ10141.1"/>
    </source>
</evidence>
<keyword evidence="1" id="KW-1133">Transmembrane helix</keyword>
<dbReference type="RefSeq" id="WP_216941987.1">
    <property type="nucleotide sequence ID" value="NZ_CP077062.1"/>
</dbReference>
<evidence type="ECO:0000313" key="3">
    <source>
        <dbReference type="Proteomes" id="UP000683575"/>
    </source>
</evidence>
<feature type="transmembrane region" description="Helical" evidence="1">
    <location>
        <begin position="12"/>
        <end position="31"/>
    </location>
</feature>
<feature type="transmembrane region" description="Helical" evidence="1">
    <location>
        <begin position="43"/>
        <end position="64"/>
    </location>
</feature>